<evidence type="ECO:0000313" key="10">
    <source>
        <dbReference type="EMBL" id="NWU73110.1"/>
    </source>
</evidence>
<dbReference type="Proteomes" id="UP000522270">
    <property type="component" value="Unassembled WGS sequence"/>
</dbReference>
<feature type="non-terminal residue" evidence="10">
    <location>
        <position position="116"/>
    </location>
</feature>
<keyword evidence="5" id="KW-0255">Endonuclease</keyword>
<accession>A0A7K5Z6A9</accession>
<keyword evidence="3" id="KW-0540">Nuclease</keyword>
<keyword evidence="11" id="KW-1185">Reference proteome</keyword>
<keyword evidence="2" id="KW-0548">Nucleotidyltransferase</keyword>
<keyword evidence="4" id="KW-0479">Metal-binding</keyword>
<feature type="non-terminal residue" evidence="10">
    <location>
        <position position="1"/>
    </location>
</feature>
<organism evidence="10 11">
    <name type="scientific">Pterocles burchelli</name>
    <dbReference type="NCBI Taxonomy" id="2585816"/>
    <lineage>
        <taxon>Eukaryota</taxon>
        <taxon>Metazoa</taxon>
        <taxon>Chordata</taxon>
        <taxon>Craniata</taxon>
        <taxon>Vertebrata</taxon>
        <taxon>Euteleostomi</taxon>
        <taxon>Archelosauria</taxon>
        <taxon>Archosauria</taxon>
        <taxon>Dinosauria</taxon>
        <taxon>Saurischia</taxon>
        <taxon>Theropoda</taxon>
        <taxon>Coelurosauria</taxon>
        <taxon>Aves</taxon>
        <taxon>Neognathae</taxon>
        <taxon>Neoaves</taxon>
        <taxon>Columbimorphae</taxon>
        <taxon>Pterocliformes</taxon>
        <taxon>Pteroclidae</taxon>
        <taxon>Pterocles</taxon>
    </lineage>
</organism>
<feature type="domain" description="Integrase-type" evidence="9">
    <location>
        <begin position="23"/>
        <end position="64"/>
    </location>
</feature>
<evidence type="ECO:0000256" key="8">
    <source>
        <dbReference type="PROSITE-ProRule" id="PRU00450"/>
    </source>
</evidence>
<dbReference type="OrthoDB" id="9386368at2759"/>
<dbReference type="PANTHER" id="PTHR41694:SF3">
    <property type="entry name" value="RNA-DIRECTED DNA POLYMERASE-RELATED"/>
    <property type="match status" value="1"/>
</dbReference>
<dbReference type="InterPro" id="IPR036397">
    <property type="entry name" value="RNaseH_sf"/>
</dbReference>
<name>A0A7K5Z6A9_9AVES</name>
<dbReference type="InterPro" id="IPR012337">
    <property type="entry name" value="RNaseH-like_sf"/>
</dbReference>
<dbReference type="GO" id="GO:0008270">
    <property type="term" value="F:zinc ion binding"/>
    <property type="evidence" value="ECO:0007669"/>
    <property type="project" value="UniProtKB-KW"/>
</dbReference>
<dbReference type="PROSITE" id="PS50876">
    <property type="entry name" value="ZF_INTEGRASE"/>
    <property type="match status" value="1"/>
</dbReference>
<dbReference type="GO" id="GO:0004519">
    <property type="term" value="F:endonuclease activity"/>
    <property type="evidence" value="ECO:0007669"/>
    <property type="project" value="UniProtKB-KW"/>
</dbReference>
<evidence type="ECO:0000256" key="5">
    <source>
        <dbReference type="ARBA" id="ARBA00022759"/>
    </source>
</evidence>
<gene>
    <name evidence="10" type="primary">Hervk_1</name>
    <name evidence="10" type="ORF">PTEBUR_R15138</name>
</gene>
<dbReference type="EMBL" id="VYZE01003052">
    <property type="protein sequence ID" value="NWU73110.1"/>
    <property type="molecule type" value="Genomic_DNA"/>
</dbReference>
<dbReference type="PANTHER" id="PTHR41694">
    <property type="entry name" value="ENDOGENOUS RETROVIRUS GROUP K MEMBER POL PROTEIN"/>
    <property type="match status" value="1"/>
</dbReference>
<proteinExistence type="predicted"/>
<evidence type="ECO:0000256" key="3">
    <source>
        <dbReference type="ARBA" id="ARBA00022722"/>
    </source>
</evidence>
<dbReference type="Gene3D" id="1.10.10.200">
    <property type="match status" value="1"/>
</dbReference>
<evidence type="ECO:0000256" key="6">
    <source>
        <dbReference type="ARBA" id="ARBA00022801"/>
    </source>
</evidence>
<dbReference type="SUPFAM" id="SSF46919">
    <property type="entry name" value="N-terminal Zn binding domain of HIV integrase"/>
    <property type="match status" value="1"/>
</dbReference>
<sequence length="116" mass="13076">FLTEGNARADALVSAYSVNPVPNLWEQARLSHSFFHQSSRALSRQFGLSREAARNLIAACPDCAQMPNLQAQVVNPRSLLPLQLWQTDVTEFPSFGRLRYIHVSVDTCSLFWATLR</sequence>
<keyword evidence="7" id="KW-0695">RNA-directed DNA polymerase</keyword>
<dbReference type="InterPro" id="IPR003308">
    <property type="entry name" value="Integrase_Zn-bd_dom_N"/>
</dbReference>
<evidence type="ECO:0000313" key="11">
    <source>
        <dbReference type="Proteomes" id="UP000522270"/>
    </source>
</evidence>
<comment type="caution">
    <text evidence="10">The sequence shown here is derived from an EMBL/GenBank/DDBJ whole genome shotgun (WGS) entry which is preliminary data.</text>
</comment>
<dbReference type="GO" id="GO:0035613">
    <property type="term" value="F:RNA stem-loop binding"/>
    <property type="evidence" value="ECO:0007669"/>
    <property type="project" value="TreeGrafter"/>
</dbReference>
<reference evidence="10 11" key="1">
    <citation type="submission" date="2019-09" db="EMBL/GenBank/DDBJ databases">
        <title>Bird 10,000 Genomes (B10K) Project - Family phase.</title>
        <authorList>
            <person name="Zhang G."/>
        </authorList>
    </citation>
    <scope>NUCLEOTIDE SEQUENCE [LARGE SCALE GENOMIC DNA]</scope>
    <source>
        <strain evidence="10">B10K-DU-027-49</strain>
        <tissue evidence="10">Muscle</tissue>
    </source>
</reference>
<keyword evidence="1" id="KW-0808">Transferase</keyword>
<evidence type="ECO:0000256" key="1">
    <source>
        <dbReference type="ARBA" id="ARBA00022679"/>
    </source>
</evidence>
<evidence type="ECO:0000256" key="2">
    <source>
        <dbReference type="ARBA" id="ARBA00022695"/>
    </source>
</evidence>
<dbReference type="InterPro" id="IPR017856">
    <property type="entry name" value="Integrase-like_N"/>
</dbReference>
<keyword evidence="6" id="KW-0378">Hydrolase</keyword>
<dbReference type="Pfam" id="PF02022">
    <property type="entry name" value="Integrase_Zn"/>
    <property type="match status" value="1"/>
</dbReference>
<evidence type="ECO:0000256" key="4">
    <source>
        <dbReference type="ARBA" id="ARBA00022723"/>
    </source>
</evidence>
<evidence type="ECO:0000256" key="7">
    <source>
        <dbReference type="ARBA" id="ARBA00022918"/>
    </source>
</evidence>
<dbReference type="GO" id="GO:0003964">
    <property type="term" value="F:RNA-directed DNA polymerase activity"/>
    <property type="evidence" value="ECO:0007669"/>
    <property type="project" value="UniProtKB-KW"/>
</dbReference>
<dbReference type="GO" id="GO:0016787">
    <property type="term" value="F:hydrolase activity"/>
    <property type="evidence" value="ECO:0007669"/>
    <property type="project" value="UniProtKB-KW"/>
</dbReference>
<dbReference type="AlphaFoldDB" id="A0A7K5Z6A9"/>
<dbReference type="SUPFAM" id="SSF53098">
    <property type="entry name" value="Ribonuclease H-like"/>
    <property type="match status" value="1"/>
</dbReference>
<protein>
    <submittedName>
        <fullName evidence="10">PO113 protein</fullName>
    </submittedName>
</protein>
<keyword evidence="8" id="KW-0862">Zinc</keyword>
<evidence type="ECO:0000259" key="9">
    <source>
        <dbReference type="PROSITE" id="PS50876"/>
    </source>
</evidence>
<dbReference type="Gene3D" id="3.30.420.10">
    <property type="entry name" value="Ribonuclease H-like superfamily/Ribonuclease H"/>
    <property type="match status" value="1"/>
</dbReference>
<keyword evidence="8" id="KW-0863">Zinc-finger</keyword>